<dbReference type="Pfam" id="PF11753">
    <property type="entry name" value="DUF3310"/>
    <property type="match status" value="1"/>
</dbReference>
<evidence type="ECO:0008006" key="3">
    <source>
        <dbReference type="Google" id="ProtNLM"/>
    </source>
</evidence>
<name>A0A0L0QRP8_VIRPA</name>
<comment type="caution">
    <text evidence="1">The sequence shown here is derived from an EMBL/GenBank/DDBJ whole genome shotgun (WGS) entry which is preliminary data.</text>
</comment>
<reference evidence="2" key="1">
    <citation type="submission" date="2015-07" db="EMBL/GenBank/DDBJ databases">
        <title>Fjat-10053 dsm26.</title>
        <authorList>
            <person name="Liu B."/>
            <person name="Wang J."/>
            <person name="Zhu Y."/>
            <person name="Liu G."/>
            <person name="Chen Q."/>
            <person name="Chen Z."/>
            <person name="Lan J."/>
            <person name="Che J."/>
            <person name="Ge C."/>
            <person name="Shi H."/>
            <person name="Pan Z."/>
            <person name="Liu X."/>
        </authorList>
    </citation>
    <scope>NUCLEOTIDE SEQUENCE [LARGE SCALE GENOMIC DNA]</scope>
    <source>
        <strain evidence="2">DSM 26</strain>
    </source>
</reference>
<gene>
    <name evidence="1" type="ORF">AFK71_10890</name>
</gene>
<proteinExistence type="predicted"/>
<dbReference type="AlphaFoldDB" id="A0A0L0QRP8"/>
<dbReference type="EMBL" id="LGTO01000007">
    <property type="protein sequence ID" value="KNE20868.1"/>
    <property type="molecule type" value="Genomic_DNA"/>
</dbReference>
<keyword evidence="2" id="KW-1185">Reference proteome</keyword>
<accession>A0A0L0QRP8</accession>
<evidence type="ECO:0000313" key="1">
    <source>
        <dbReference type="EMBL" id="KNE20868.1"/>
    </source>
</evidence>
<protein>
    <recommendedName>
        <fullName evidence="3">DUF3310 domain-containing protein</fullName>
    </recommendedName>
</protein>
<dbReference type="Proteomes" id="UP000036780">
    <property type="component" value="Unassembled WGS sequence"/>
</dbReference>
<organism evidence="1 2">
    <name type="scientific">Virgibacillus pantothenticus</name>
    <dbReference type="NCBI Taxonomy" id="1473"/>
    <lineage>
        <taxon>Bacteria</taxon>
        <taxon>Bacillati</taxon>
        <taxon>Bacillota</taxon>
        <taxon>Bacilli</taxon>
        <taxon>Bacillales</taxon>
        <taxon>Bacillaceae</taxon>
        <taxon>Virgibacillus</taxon>
    </lineage>
</organism>
<sequence>MSKLRNLRKFILKDDIKSYVNHPPHYQGKTEVIEIIEQATEDLKGIKAVCTGNIVKYIMRHTKKNGVEDLLKARWYLDRLIEEYEKEGNNND</sequence>
<dbReference type="OrthoDB" id="1684418at2"/>
<dbReference type="PATRIC" id="fig|1473.5.peg.701"/>
<dbReference type="InterPro" id="IPR021739">
    <property type="entry name" value="SaV-like"/>
</dbReference>
<evidence type="ECO:0000313" key="2">
    <source>
        <dbReference type="Proteomes" id="UP000036780"/>
    </source>
</evidence>